<dbReference type="OrthoDB" id="9815144at2"/>
<dbReference type="GO" id="GO:0016811">
    <property type="term" value="F:hydrolase activity, acting on carbon-nitrogen (but not peptide) bonds, in linear amides"/>
    <property type="evidence" value="ECO:0007669"/>
    <property type="project" value="TreeGrafter"/>
</dbReference>
<dbReference type="GO" id="GO:0019213">
    <property type="term" value="F:deacetylase activity"/>
    <property type="evidence" value="ECO:0007669"/>
    <property type="project" value="InterPro"/>
</dbReference>
<dbReference type="InterPro" id="IPR003737">
    <property type="entry name" value="GlcNAc_PI_deacetylase-related"/>
</dbReference>
<evidence type="ECO:0000313" key="2">
    <source>
        <dbReference type="Proteomes" id="UP000366051"/>
    </source>
</evidence>
<keyword evidence="1" id="KW-0378">Hydrolase</keyword>
<dbReference type="PANTHER" id="PTHR12993">
    <property type="entry name" value="N-ACETYLGLUCOSAMINYL-PHOSPHATIDYLINOSITOL DE-N-ACETYLASE-RELATED"/>
    <property type="match status" value="1"/>
</dbReference>
<dbReference type="InterPro" id="IPR024078">
    <property type="entry name" value="LmbE-like_dom_sf"/>
</dbReference>
<gene>
    <name evidence="1" type="primary">bshB1</name>
    <name evidence="1" type="ORF">FTV88_1737</name>
</gene>
<reference evidence="2" key="1">
    <citation type="submission" date="2019-11" db="EMBL/GenBank/DDBJ databases">
        <title>Genome sequence of Heliorestis convoluta strain HH, an alkaliphilic and minimalistic phototrophic bacterium from a soda lake in Egypt.</title>
        <authorList>
            <person name="Dewey E.D."/>
            <person name="Stokes L.M."/>
            <person name="Burchell B.M."/>
            <person name="Shaffer K.N."/>
            <person name="Huntington A.M."/>
            <person name="Baker J.M."/>
            <person name="Nadendla S."/>
            <person name="Giglio M.G."/>
            <person name="Touchman J.W."/>
            <person name="Blankenship R.E."/>
            <person name="Madigan M.T."/>
            <person name="Sattley W.M."/>
        </authorList>
    </citation>
    <scope>NUCLEOTIDE SEQUENCE [LARGE SCALE GENOMIC DNA]</scope>
    <source>
        <strain evidence="2">HH</strain>
    </source>
</reference>
<accession>A0A5Q2N5H9</accession>
<dbReference type="RefSeq" id="WP_153725134.1">
    <property type="nucleotide sequence ID" value="NZ_CP045875.1"/>
</dbReference>
<evidence type="ECO:0000313" key="1">
    <source>
        <dbReference type="EMBL" id="QGG47835.1"/>
    </source>
</evidence>
<dbReference type="KEGG" id="hcv:FTV88_1737"/>
<dbReference type="GO" id="GO:0071793">
    <property type="term" value="P:bacillithiol biosynthetic process"/>
    <property type="evidence" value="ECO:0007669"/>
    <property type="project" value="InterPro"/>
</dbReference>
<dbReference type="EC" id="3.-.-.-" evidence="1"/>
<name>A0A5Q2N5H9_9FIRM</name>
<dbReference type="Proteomes" id="UP000366051">
    <property type="component" value="Chromosome"/>
</dbReference>
<dbReference type="Gene3D" id="3.40.50.10320">
    <property type="entry name" value="LmbE-like"/>
    <property type="match status" value="1"/>
</dbReference>
<dbReference type="Pfam" id="PF02585">
    <property type="entry name" value="PIG-L"/>
    <property type="match status" value="1"/>
</dbReference>
<dbReference type="AlphaFoldDB" id="A0A5Q2N5H9"/>
<organism evidence="1 2">
    <name type="scientific">Heliorestis convoluta</name>
    <dbReference type="NCBI Taxonomy" id="356322"/>
    <lineage>
        <taxon>Bacteria</taxon>
        <taxon>Bacillati</taxon>
        <taxon>Bacillota</taxon>
        <taxon>Clostridia</taxon>
        <taxon>Eubacteriales</taxon>
        <taxon>Heliobacteriaceae</taxon>
        <taxon>Heliorestis</taxon>
    </lineage>
</organism>
<dbReference type="PANTHER" id="PTHR12993:SF30">
    <property type="entry name" value="N-ACETYL-ALPHA-D-GLUCOSAMINYL L-MALATE DEACETYLASE 1"/>
    <property type="match status" value="1"/>
</dbReference>
<keyword evidence="2" id="KW-1185">Reference proteome</keyword>
<dbReference type="EMBL" id="CP045875">
    <property type="protein sequence ID" value="QGG47835.1"/>
    <property type="molecule type" value="Genomic_DNA"/>
</dbReference>
<dbReference type="SUPFAM" id="SSF102588">
    <property type="entry name" value="LmbE-like"/>
    <property type="match status" value="1"/>
</dbReference>
<sequence>MIEAGQSSGLKVYSALPFNALPRCHILAIGAHPDDIELSVGGTIALATRQGHTVVVVDVTQGDKGTNGSAEIRIEESRRAAQVLGLAERWNCCWPDGAVSDPLYWAERIETLVQLLRRYRPQVVLAPGGRDRHPDHEGTSELARQAIFYAGLAKYEGATLSIEELGEPWRPQHFYTYRLNGSLLEGMEQPLLVDVSSVYEWKKKSILEYKSQFSQGWQQQCENLGIPHLLHWLVGRDQYLGGLVRVAYAEPLYGEKPFLIKKVAALWE</sequence>
<protein>
    <submittedName>
        <fullName evidence="1">Bacillithiol biosynthesis deacetylase BshB1</fullName>
        <ecNumber evidence="1">3.-.-.-</ecNumber>
    </submittedName>
</protein>
<dbReference type="InterPro" id="IPR023842">
    <property type="entry name" value="Bacillithiol_biosynth_BshB1"/>
</dbReference>
<proteinExistence type="predicted"/>
<dbReference type="NCBIfam" id="TIGR04001">
    <property type="entry name" value="thiol_BshB1"/>
    <property type="match status" value="1"/>
</dbReference>